<dbReference type="Proteomes" id="UP001615411">
    <property type="component" value="Unassembled WGS sequence"/>
</dbReference>
<accession>A0ACC7M0B5</accession>
<dbReference type="EMBL" id="JBIUGF010000069">
    <property type="protein sequence ID" value="MFJ1340231.1"/>
    <property type="molecule type" value="Genomic_DNA"/>
</dbReference>
<comment type="caution">
    <text evidence="1">The sequence shown here is derived from an EMBL/GenBank/DDBJ whole genome shotgun (WGS) entry which is preliminary data.</text>
</comment>
<gene>
    <name evidence="1" type="ORF">ACIKP7_19095</name>
</gene>
<organism evidence="1 2">
    <name type="scientific">Pseudomonas caricapapayae</name>
    <dbReference type="NCBI Taxonomy" id="46678"/>
    <lineage>
        <taxon>Bacteria</taxon>
        <taxon>Pseudomonadati</taxon>
        <taxon>Pseudomonadota</taxon>
        <taxon>Gammaproteobacteria</taxon>
        <taxon>Pseudomonadales</taxon>
        <taxon>Pseudomonadaceae</taxon>
        <taxon>Pseudomonas</taxon>
    </lineage>
</organism>
<evidence type="ECO:0000313" key="1">
    <source>
        <dbReference type="EMBL" id="MFJ1340231.1"/>
    </source>
</evidence>
<protein>
    <submittedName>
        <fullName evidence="1">Response regulator</fullName>
    </submittedName>
</protein>
<name>A0ACC7M0B5_9PSED</name>
<proteinExistence type="predicted"/>
<keyword evidence="2" id="KW-1185">Reference proteome</keyword>
<sequence>MKHDNALLEKLTRSSLRLNKGLMVLLGLALLLVGTSLWSFQRLVEEQHNSVRLHFARLMENIQEQERFLHALTDPSVKGELLSHQSPPLHLLKALPEEGPNIFLGQAHSFSMPFSVKLDQRSIAAGEITKVLGQGANLASFYSTFWSSSYYQSPQVFLFDPQGNYDITVPAAGRGRGKVMSTNTHFLRVFNTVVARMPDASQQLGSNAILWESYVEAPDYTTPTCLVAYIRLQPKPEQSGNDAGAQVSIASLVDLSQINDFERIMERSVYDRFTLVAPSGKVLVGKLRPESPLHEGFNLKSDGLVFKLVRHDAPGWLAIYTVSFKGFFRYAFWSLCGLAVTILSIIGLGLLANRWYKQKVIQPASLAHESIAENEAFSRAVIDIAPTGLCVVRRSDHKVLVENQRAQLWQGTSELIDALDHHEHSADSDEDYLEINGRHLRVGYVATRYQGQDVRLYAFNDVTRHIEDAKALEQARHAADAANEAKTLFLATMSHEIRTPLYGVLGTLELLALTHLEPRQQAYLQTIQSSSVTLFQLISDVLDVSKIESGQMAIEPTEFCPLDLLEDTLKTYAAAAQRKGLLLYACTDAKLPGRLLGDPLRIRQILNNLLNNAIKFTDSGRVVLRTRVLQHSADQVCLEWQVTDTGIGIDQTQQNKLFELFYQVKDSSSEGGAGLGLPICRWLSDKMGGQMKLVSEPGLGSSFTLKLSLPVVDEQLPDCAGIEGDVQPVYIRAPIQELAQHYCDWLERLGIAARLTIPVPEQRPIQDLLLDILPCTPEQPWSGLRIHCTSTGRNAAEFIDGGWEVGLYDVRAIARCISLARRGFVQPASTPAILHNTNLQLHVLVAEDNPINQAILKEQLEALGCSVVVSSNGEQALNLWQPETYDLVITDVNMPIMNGYELAKALRQHCARLPIIGVTANAMREEGQRCLAVGMNAWIVKPLNLQTLRAQLIRLCRPGQPHDTTSIEPEILNAAPAPWPGESLHLSPAMRTLFISTMQEDMRLIAAALQLDDASVLGERLHSMAGALAAVQVPRLAERCVDLENQLSGATVDAAFKHDVDQVLQRLSAIMDNLE</sequence>
<reference evidence="1" key="1">
    <citation type="submission" date="2024-10" db="EMBL/GenBank/DDBJ databases">
        <title>Aeromonas and Pseudomonas from the Cagarras Archipelago, Rio de Janeiro, Brazil.</title>
        <authorList>
            <person name="Canellas A.L.B."/>
            <person name="Laport M.S."/>
        </authorList>
    </citation>
    <scope>NUCLEOTIDE SEQUENCE</scope>
    <source>
        <strain evidence="1">ACP-7</strain>
    </source>
</reference>
<evidence type="ECO:0000313" key="2">
    <source>
        <dbReference type="Proteomes" id="UP001615411"/>
    </source>
</evidence>